<organism evidence="2">
    <name type="scientific">Darwinula stevensoni</name>
    <dbReference type="NCBI Taxonomy" id="69355"/>
    <lineage>
        <taxon>Eukaryota</taxon>
        <taxon>Metazoa</taxon>
        <taxon>Ecdysozoa</taxon>
        <taxon>Arthropoda</taxon>
        <taxon>Crustacea</taxon>
        <taxon>Oligostraca</taxon>
        <taxon>Ostracoda</taxon>
        <taxon>Podocopa</taxon>
        <taxon>Podocopida</taxon>
        <taxon>Darwinulocopina</taxon>
        <taxon>Darwinuloidea</taxon>
        <taxon>Darwinulidae</taxon>
        <taxon>Darwinula</taxon>
    </lineage>
</organism>
<dbReference type="EMBL" id="LR899545">
    <property type="protein sequence ID" value="CAD7240393.1"/>
    <property type="molecule type" value="Genomic_DNA"/>
</dbReference>
<dbReference type="Proteomes" id="UP000677054">
    <property type="component" value="Unassembled WGS sequence"/>
</dbReference>
<reference evidence="2" key="1">
    <citation type="submission" date="2020-11" db="EMBL/GenBank/DDBJ databases">
        <authorList>
            <person name="Tran Van P."/>
        </authorList>
    </citation>
    <scope>NUCLEOTIDE SEQUENCE</scope>
</reference>
<protein>
    <submittedName>
        <fullName evidence="2">Uncharacterized protein</fullName>
    </submittedName>
</protein>
<feature type="compositionally biased region" description="Polar residues" evidence="1">
    <location>
        <begin position="1"/>
        <end position="10"/>
    </location>
</feature>
<feature type="region of interest" description="Disordered" evidence="1">
    <location>
        <begin position="98"/>
        <end position="136"/>
    </location>
</feature>
<accession>A0A7R9A238</accession>
<evidence type="ECO:0000256" key="1">
    <source>
        <dbReference type="SAM" id="MobiDB-lite"/>
    </source>
</evidence>
<name>A0A7R9A238_9CRUS</name>
<evidence type="ECO:0000313" key="2">
    <source>
        <dbReference type="EMBL" id="CAD7240393.1"/>
    </source>
</evidence>
<feature type="region of interest" description="Disordered" evidence="1">
    <location>
        <begin position="1"/>
        <end position="48"/>
    </location>
</feature>
<keyword evidence="3" id="KW-1185">Reference proteome</keyword>
<gene>
    <name evidence="2" type="ORF">DSTB1V02_LOCUS417</name>
</gene>
<sequence>MTNLMSSSERPGNKVHEGLEERGEPTTGTDRLRTGRAQAKLHPEMGIRDTRKVANHMDLLSLANFYNEMKLNTIGDYIISTGEAQRRNSEDAVPIPMDGYGAMEDRESGRALQQNNILPEIRTRGKSLPPSRGSDS</sequence>
<evidence type="ECO:0000313" key="3">
    <source>
        <dbReference type="Proteomes" id="UP000677054"/>
    </source>
</evidence>
<dbReference type="EMBL" id="CAJPEV010000028">
    <property type="protein sequence ID" value="CAG0879071.1"/>
    <property type="molecule type" value="Genomic_DNA"/>
</dbReference>
<proteinExistence type="predicted"/>
<dbReference type="AlphaFoldDB" id="A0A7R9A238"/>
<feature type="compositionally biased region" description="Basic and acidic residues" evidence="1">
    <location>
        <begin position="11"/>
        <end position="24"/>
    </location>
</feature>